<dbReference type="PANTHER" id="PTHR10788:SF106">
    <property type="entry name" value="BCDNA.GH08860"/>
    <property type="match status" value="1"/>
</dbReference>
<accession>A0A0N1JTI5</accession>
<evidence type="ECO:0000256" key="1">
    <source>
        <dbReference type="ARBA" id="ARBA00008799"/>
    </source>
</evidence>
<evidence type="ECO:0000313" key="3">
    <source>
        <dbReference type="EMBL" id="KPC55322.1"/>
    </source>
</evidence>
<reference evidence="3 4" key="1">
    <citation type="submission" date="2015-07" db="EMBL/GenBank/DDBJ databases">
        <title>Draft genome sequence of the Amantichitinum ursilacus IGB-41, a new chitin-degrading bacterium.</title>
        <authorList>
            <person name="Kirstahler P."/>
            <person name="Guenther M."/>
            <person name="Grumaz C."/>
            <person name="Rupp S."/>
            <person name="Zibek S."/>
            <person name="Sohn K."/>
        </authorList>
    </citation>
    <scope>NUCLEOTIDE SEQUENCE [LARGE SCALE GENOMIC DNA]</scope>
    <source>
        <strain evidence="3 4">IGB-41</strain>
    </source>
</reference>
<sequence>MHTVGLGLRRCRDDGAPVFFMRKPDFSRAPADISICVNVVLRFILKTVLPCARHPRARPFHRPHGGPDLKFLPLPLRFFLPLLCVLLLAAYITVPIVDQLTLRWFVKDLDTRASLITTTFSESMGDTSPPQRPAHAQTLLDRIVRDERVLGAGICTSEGTWSVRSVGFPAAGFDCATLAQLARKRPPLAQLPYGLAHVAMLPLSADQGGDQLVLLHDMSFVERRSQITRQYLIILFVVLGSVIALITLIIAQLTWRGWLAGVQALLRGEGLVRPFGMGNRELMPVVEELRGMLRELEDQRRVLHRANNIWTPERLRSLLKSDLRGDEIIVVSNREPYIHERTAEGQIKINRPASGLVTAVEPVMRACSGIWIAHGSGSADRDTVDKLDQVAVPPEDPSYQLKRVWLSEEEEAGYYFGFANEGLWPLCHIAHVRPVFRASDWEHYRAVNQRFADAVVSAARTEDPVVLVQDYHFALVPRMVREKLPRATIITFWHIPWPNSESFSICPWRSEIVDGLLGSTILGFHTPYHCKHFTETVDHLLEANIEQEHSTITYGGHQTLVKNYPISIAWPEGAMPPVEACRQELRERIGVGASHLIAIGVDRFDYTKGLIERVSAVAVMLERHPDMIGRFSLVQVAAPTRSSLEEYRTFHERMDKLVQDVNARFGQPGYQPVHLFATHHDAVTLQRYYRAADACMVTSLHDGMNLVCKEFIAARDDERGVLLLSRFAGAADELPDALIINPYSIEDTADALHEALTMSEAEQRDRMRSLRSTVQHNNVYLWAADMLVDAARTRLRERIEARISANRKEP</sequence>
<evidence type="ECO:0000313" key="4">
    <source>
        <dbReference type="Proteomes" id="UP000037939"/>
    </source>
</evidence>
<organism evidence="3 4">
    <name type="scientific">Amantichitinum ursilacus</name>
    <dbReference type="NCBI Taxonomy" id="857265"/>
    <lineage>
        <taxon>Bacteria</taxon>
        <taxon>Pseudomonadati</taxon>
        <taxon>Pseudomonadota</taxon>
        <taxon>Betaproteobacteria</taxon>
        <taxon>Neisseriales</taxon>
        <taxon>Chitinibacteraceae</taxon>
        <taxon>Amantichitinum</taxon>
    </lineage>
</organism>
<proteinExistence type="inferred from homology"/>
<feature type="transmembrane region" description="Helical" evidence="2">
    <location>
        <begin position="78"/>
        <end position="97"/>
    </location>
</feature>
<keyword evidence="2" id="KW-0812">Transmembrane</keyword>
<dbReference type="GO" id="GO:0005992">
    <property type="term" value="P:trehalose biosynthetic process"/>
    <property type="evidence" value="ECO:0007669"/>
    <property type="project" value="InterPro"/>
</dbReference>
<dbReference type="Pfam" id="PF00982">
    <property type="entry name" value="Glyco_transf_20"/>
    <property type="match status" value="1"/>
</dbReference>
<comment type="similarity">
    <text evidence="1">Belongs to the glycosyltransferase 20 family.</text>
</comment>
<dbReference type="Gene3D" id="3.40.50.2000">
    <property type="entry name" value="Glycogen Phosphorylase B"/>
    <property type="match status" value="2"/>
</dbReference>
<dbReference type="EC" id="2.4.1.-" evidence="3"/>
<keyword evidence="2" id="KW-0472">Membrane</keyword>
<comment type="caution">
    <text evidence="3">The sequence shown here is derived from an EMBL/GenBank/DDBJ whole genome shotgun (WGS) entry which is preliminary data.</text>
</comment>
<keyword evidence="3" id="KW-0328">Glycosyltransferase</keyword>
<dbReference type="CDD" id="cd03788">
    <property type="entry name" value="GT20_TPS"/>
    <property type="match status" value="1"/>
</dbReference>
<dbReference type="InterPro" id="IPR001830">
    <property type="entry name" value="Glyco_trans_20"/>
</dbReference>
<name>A0A0N1JTI5_9NEIS</name>
<feature type="transmembrane region" description="Helical" evidence="2">
    <location>
        <begin position="231"/>
        <end position="255"/>
    </location>
</feature>
<keyword evidence="4" id="KW-1185">Reference proteome</keyword>
<keyword evidence="3" id="KW-0808">Transferase</keyword>
<gene>
    <name evidence="3" type="primary">otsA</name>
    <name evidence="3" type="ORF">WG78_01655</name>
</gene>
<dbReference type="Proteomes" id="UP000037939">
    <property type="component" value="Unassembled WGS sequence"/>
</dbReference>
<evidence type="ECO:0000256" key="2">
    <source>
        <dbReference type="SAM" id="Phobius"/>
    </source>
</evidence>
<dbReference type="PANTHER" id="PTHR10788">
    <property type="entry name" value="TREHALOSE-6-PHOSPHATE SYNTHASE"/>
    <property type="match status" value="1"/>
</dbReference>
<protein>
    <submittedName>
        <fullName evidence="3">Trehalose-phosphate synthase</fullName>
        <ecNumber evidence="3">2.4.1.-</ecNumber>
    </submittedName>
</protein>
<dbReference type="SUPFAM" id="SSF53756">
    <property type="entry name" value="UDP-Glycosyltransferase/glycogen phosphorylase"/>
    <property type="match status" value="1"/>
</dbReference>
<dbReference type="AlphaFoldDB" id="A0A0N1JTI5"/>
<keyword evidence="2" id="KW-1133">Transmembrane helix</keyword>
<dbReference type="STRING" id="857265.WG78_01655"/>
<dbReference type="PATRIC" id="fig|857265.3.peg.346"/>
<dbReference type="EMBL" id="LAQT01000001">
    <property type="protein sequence ID" value="KPC55322.1"/>
    <property type="molecule type" value="Genomic_DNA"/>
</dbReference>
<dbReference type="GO" id="GO:0003825">
    <property type="term" value="F:alpha,alpha-trehalose-phosphate synthase (UDP-forming) activity"/>
    <property type="evidence" value="ECO:0007669"/>
    <property type="project" value="TreeGrafter"/>
</dbReference>